<evidence type="ECO:0000313" key="4">
    <source>
        <dbReference type="EMBL" id="KAH3737802.1"/>
    </source>
</evidence>
<keyword evidence="5" id="KW-1185">Reference proteome</keyword>
<dbReference type="EMBL" id="JAIWYP010000011">
    <property type="protein sequence ID" value="KAH3737802.1"/>
    <property type="molecule type" value="Genomic_DNA"/>
</dbReference>
<sequence length="830" mass="95199">MAERKDKKKRSSSNETTKKPEANLTIKKMGKRSSSFNCFRGKSRSKYSFQDENSIPPDNNESSSVHLQSATSLELKNQELTNTEHEELLSLRTDVEILRTEKNKQLINIETKTYKIQEVETELANVKADLDKECQIRQQLEARLNESKGAIEQLVNAHKEQIRYNNETMETKERQFLEEKQHLDSQITKLEEERKALEDEKQDALQSLNRLNSSPVYLNSTTYNSLPNGPDESQGKKTTNIRNDNSTALKTEVIRVHTSYLKQTETIAALKHELVNIKTELDKECQTLRQLATLFKDRENEIKQLQSKLQKRKHKNATLKRDLKSLTYYKETLDEQLLDEKKKYTDNLNEAKRQIQKLKGDTTKLEEEKQDALRRLSAMMSVKLRDNNPNIADLSDPFRPTKLGEQFSELYDNEWTDAFDALQEEFEERHAISILLDIVMDSYQFCDTELKCVWKFANEWFIEENAPTSQQLSKTLKDSRKHNINRRVSDIQKKYTRYLREMTANRKLTTLVETDPLKEYISTCVRLSLLMTANDPPVVIECPDWQTFRERPYPDEPCSRGTSAESKVNHDANDEQSALAGKTLSNNTDDAINNDENGHSGHNDFPQEKDGATYDTSNDTHKANMHDLAAVKDLPSEQKSSPMSDTTNIADVSGITTSFPNEDVGNEIQDNEKNYDQTPAVTVELSTTGDGEIGGTANRSSDNYPELEAKEDNAQVANNDPDDNINLQGNLGSEGKEKEQDNSSSSIAEQETNSVQIRQIFHENTSFDKDKFKEYTSRGPFVDYFVWPIMYLHRDGPMLGKGIAQGCKEKMVDVSREPFVWWNRLPASEI</sequence>
<dbReference type="InterPro" id="IPR031981">
    <property type="entry name" value="MIEAP_C"/>
</dbReference>
<accession>A0A9D4D435</accession>
<feature type="compositionally biased region" description="Basic and acidic residues" evidence="2">
    <location>
        <begin position="596"/>
        <end position="620"/>
    </location>
</feature>
<feature type="region of interest" description="Disordered" evidence="2">
    <location>
        <begin position="1"/>
        <end position="69"/>
    </location>
</feature>
<name>A0A9D4D435_DREPO</name>
<evidence type="ECO:0000313" key="5">
    <source>
        <dbReference type="Proteomes" id="UP000828390"/>
    </source>
</evidence>
<feature type="region of interest" description="Disordered" evidence="2">
    <location>
        <begin position="656"/>
        <end position="756"/>
    </location>
</feature>
<reference evidence="4" key="2">
    <citation type="submission" date="2020-11" db="EMBL/GenBank/DDBJ databases">
        <authorList>
            <person name="McCartney M.A."/>
            <person name="Auch B."/>
            <person name="Kono T."/>
            <person name="Mallez S."/>
            <person name="Becker A."/>
            <person name="Gohl D.M."/>
            <person name="Silverstein K.A.T."/>
            <person name="Koren S."/>
            <person name="Bechman K.B."/>
            <person name="Herman A."/>
            <person name="Abrahante J.E."/>
            <person name="Garbe J."/>
        </authorList>
    </citation>
    <scope>NUCLEOTIDE SEQUENCE</scope>
    <source>
        <strain evidence="4">Duluth1</strain>
        <tissue evidence="4">Whole animal</tissue>
    </source>
</reference>
<feature type="coiled-coil region" evidence="1">
    <location>
        <begin position="288"/>
        <end position="375"/>
    </location>
</feature>
<reference evidence="4" key="1">
    <citation type="journal article" date="2019" name="bioRxiv">
        <title>The Genome of the Zebra Mussel, Dreissena polymorpha: A Resource for Invasive Species Research.</title>
        <authorList>
            <person name="McCartney M.A."/>
            <person name="Auch B."/>
            <person name="Kono T."/>
            <person name="Mallez S."/>
            <person name="Zhang Y."/>
            <person name="Obille A."/>
            <person name="Becker A."/>
            <person name="Abrahante J.E."/>
            <person name="Garbe J."/>
            <person name="Badalamenti J.P."/>
            <person name="Herman A."/>
            <person name="Mangelson H."/>
            <person name="Liachko I."/>
            <person name="Sullivan S."/>
            <person name="Sone E.D."/>
            <person name="Koren S."/>
            <person name="Silverstein K.A.T."/>
            <person name="Beckman K.B."/>
            <person name="Gohl D.M."/>
        </authorList>
    </citation>
    <scope>NUCLEOTIDE SEQUENCE</scope>
    <source>
        <strain evidence="4">Duluth1</strain>
        <tissue evidence="4">Whole animal</tissue>
    </source>
</reference>
<evidence type="ECO:0000259" key="3">
    <source>
        <dbReference type="Pfam" id="PF16026"/>
    </source>
</evidence>
<protein>
    <recommendedName>
        <fullName evidence="3">Mitochondria-eating protein C-terminal domain-containing protein</fullName>
    </recommendedName>
</protein>
<comment type="caution">
    <text evidence="4">The sequence shown here is derived from an EMBL/GenBank/DDBJ whole genome shotgun (WGS) entry which is preliminary data.</text>
</comment>
<feature type="compositionally biased region" description="Polar residues" evidence="2">
    <location>
        <begin position="742"/>
        <end position="756"/>
    </location>
</feature>
<feature type="compositionally biased region" description="Polar residues" evidence="2">
    <location>
        <begin position="583"/>
        <end position="595"/>
    </location>
</feature>
<feature type="compositionally biased region" description="Basic residues" evidence="2">
    <location>
        <begin position="1"/>
        <end position="11"/>
    </location>
</feature>
<feature type="coiled-coil region" evidence="1">
    <location>
        <begin position="109"/>
        <end position="214"/>
    </location>
</feature>
<dbReference type="AlphaFoldDB" id="A0A9D4D435"/>
<feature type="compositionally biased region" description="Polar residues" evidence="2">
    <location>
        <begin position="46"/>
        <end position="69"/>
    </location>
</feature>
<evidence type="ECO:0000256" key="2">
    <source>
        <dbReference type="SAM" id="MobiDB-lite"/>
    </source>
</evidence>
<organism evidence="4 5">
    <name type="scientific">Dreissena polymorpha</name>
    <name type="common">Zebra mussel</name>
    <name type="synonym">Mytilus polymorpha</name>
    <dbReference type="NCBI Taxonomy" id="45954"/>
    <lineage>
        <taxon>Eukaryota</taxon>
        <taxon>Metazoa</taxon>
        <taxon>Spiralia</taxon>
        <taxon>Lophotrochozoa</taxon>
        <taxon>Mollusca</taxon>
        <taxon>Bivalvia</taxon>
        <taxon>Autobranchia</taxon>
        <taxon>Heteroconchia</taxon>
        <taxon>Euheterodonta</taxon>
        <taxon>Imparidentia</taxon>
        <taxon>Neoheterodontei</taxon>
        <taxon>Myida</taxon>
        <taxon>Dreissenoidea</taxon>
        <taxon>Dreissenidae</taxon>
        <taxon>Dreissena</taxon>
    </lineage>
</organism>
<keyword evidence="1" id="KW-0175">Coiled coil</keyword>
<gene>
    <name evidence="4" type="ORF">DPMN_044397</name>
</gene>
<feature type="domain" description="Mitochondria-eating protein C-terminal" evidence="3">
    <location>
        <begin position="399"/>
        <end position="551"/>
    </location>
</feature>
<feature type="compositionally biased region" description="Polar residues" evidence="2">
    <location>
        <begin position="676"/>
        <end position="689"/>
    </location>
</feature>
<evidence type="ECO:0000256" key="1">
    <source>
        <dbReference type="SAM" id="Coils"/>
    </source>
</evidence>
<feature type="region of interest" description="Disordered" evidence="2">
    <location>
        <begin position="550"/>
        <end position="620"/>
    </location>
</feature>
<proteinExistence type="predicted"/>
<feature type="compositionally biased region" description="Polar residues" evidence="2">
    <location>
        <begin position="216"/>
        <end position="227"/>
    </location>
</feature>
<dbReference type="Pfam" id="PF16026">
    <property type="entry name" value="MIEAP"/>
    <property type="match status" value="1"/>
</dbReference>
<dbReference type="Proteomes" id="UP000828390">
    <property type="component" value="Unassembled WGS sequence"/>
</dbReference>
<feature type="region of interest" description="Disordered" evidence="2">
    <location>
        <begin position="216"/>
        <end position="244"/>
    </location>
</feature>